<keyword evidence="10" id="KW-0106">Calcium</keyword>
<keyword evidence="5" id="KW-0272">Extracellular matrix</keyword>
<dbReference type="InterPro" id="IPR047549">
    <property type="entry name" value="BICC1_KH-I_rpt1"/>
</dbReference>
<feature type="region of interest" description="Disordered" evidence="22">
    <location>
        <begin position="691"/>
        <end position="760"/>
    </location>
</feature>
<feature type="disulfide bond" evidence="21">
    <location>
        <begin position="1315"/>
        <end position="1322"/>
    </location>
</feature>
<evidence type="ECO:0000259" key="25">
    <source>
        <dbReference type="PROSITE" id="PS51465"/>
    </source>
</evidence>
<evidence type="ECO:0000256" key="10">
    <source>
        <dbReference type="ARBA" id="ARBA00022837"/>
    </source>
</evidence>
<dbReference type="Pfam" id="PF07648">
    <property type="entry name" value="Kazal_2"/>
    <property type="match status" value="1"/>
</dbReference>
<feature type="compositionally biased region" description="Polar residues" evidence="22">
    <location>
        <begin position="1010"/>
        <end position="1021"/>
    </location>
</feature>
<dbReference type="InterPro" id="IPR047553">
    <property type="entry name" value="BICC1_KH-I_rpt3"/>
</dbReference>
<evidence type="ECO:0000256" key="4">
    <source>
        <dbReference type="ARBA" id="ARBA00022525"/>
    </source>
</evidence>
<reference evidence="26" key="1">
    <citation type="submission" date="2023-08" db="EMBL/GenBank/DDBJ databases">
        <title>Chromosome-level Genome Assembly of mud carp (Cirrhinus molitorella).</title>
        <authorList>
            <person name="Liu H."/>
        </authorList>
    </citation>
    <scope>NUCLEOTIDE SEQUENCE</scope>
    <source>
        <strain evidence="26">Prfri</strain>
        <tissue evidence="26">Muscle</tissue>
    </source>
</reference>
<dbReference type="InterPro" id="IPR054727">
    <property type="entry name" value="BICC1_KH"/>
</dbReference>
<feature type="compositionally biased region" description="Polar residues" evidence="22">
    <location>
        <begin position="1"/>
        <end position="11"/>
    </location>
</feature>
<keyword evidence="8" id="KW-0732">Signal</keyword>
<dbReference type="InterPro" id="IPR037974">
    <property type="entry name" value="BICC1_SAM_dom"/>
</dbReference>
<dbReference type="SUPFAM" id="SSF54791">
    <property type="entry name" value="Eukaryotic type KH-domain (KH-domain type I)"/>
    <property type="match status" value="2"/>
</dbReference>
<dbReference type="PROSITE" id="PS50084">
    <property type="entry name" value="KH_TYPE_1"/>
    <property type="match status" value="2"/>
</dbReference>
<keyword evidence="14" id="KW-0325">Glycoprotein</keyword>
<dbReference type="CDD" id="cd22422">
    <property type="entry name" value="KH-I_BICC1_rpt3"/>
    <property type="match status" value="1"/>
</dbReference>
<dbReference type="Gene3D" id="3.30.310.270">
    <property type="match status" value="2"/>
</dbReference>
<dbReference type="PROSITE" id="PS51465">
    <property type="entry name" value="KAZAL_2"/>
    <property type="match status" value="1"/>
</dbReference>
<comment type="caution">
    <text evidence="21">Lacks conserved residue(s) required for the propagation of feature annotation.</text>
</comment>
<gene>
    <name evidence="26" type="ORF">Q8A67_013391</name>
</gene>
<comment type="subcellular location">
    <subcellularLocation>
        <location evidence="1">Secreted</location>
        <location evidence="1">Extracellular space</location>
        <location evidence="1">Extracellular matrix</location>
    </subcellularLocation>
</comment>
<dbReference type="SMART" id="SM00280">
    <property type="entry name" value="KAZAL"/>
    <property type="match status" value="1"/>
</dbReference>
<evidence type="ECO:0000259" key="23">
    <source>
        <dbReference type="PROSITE" id="PS50105"/>
    </source>
</evidence>
<dbReference type="FunFam" id="1.10.238.10:FF:000053">
    <property type="entry name" value="Putative testican-3 isoform 3"/>
    <property type="match status" value="1"/>
</dbReference>
<dbReference type="CDD" id="cd22420">
    <property type="entry name" value="KH-I_BICC1_rpt1"/>
    <property type="match status" value="1"/>
</dbReference>
<dbReference type="Pfam" id="PF22985">
    <property type="entry name" value="KH_BICC1"/>
    <property type="match status" value="2"/>
</dbReference>
<feature type="compositionally biased region" description="Basic and acidic residues" evidence="22">
    <location>
        <begin position="1039"/>
        <end position="1048"/>
    </location>
</feature>
<evidence type="ECO:0000256" key="5">
    <source>
        <dbReference type="ARBA" id="ARBA00022530"/>
    </source>
</evidence>
<evidence type="ECO:0000259" key="24">
    <source>
        <dbReference type="PROSITE" id="PS51162"/>
    </source>
</evidence>
<evidence type="ECO:0000256" key="9">
    <source>
        <dbReference type="ARBA" id="ARBA00022737"/>
    </source>
</evidence>
<keyword evidence="16" id="KW-0481">Metalloenzyme inhibitor</keyword>
<dbReference type="InterPro" id="IPR036857">
    <property type="entry name" value="Thyroglobulin_1_sf"/>
</dbReference>
<feature type="domain" description="SAM" evidence="23">
    <location>
        <begin position="762"/>
        <end position="825"/>
    </location>
</feature>
<dbReference type="SUPFAM" id="SSF57610">
    <property type="entry name" value="Thyroglobulin type-1 domain"/>
    <property type="match status" value="1"/>
</dbReference>
<evidence type="ECO:0000256" key="19">
    <source>
        <dbReference type="ARBA" id="ARBA00077290"/>
    </source>
</evidence>
<evidence type="ECO:0000313" key="27">
    <source>
        <dbReference type="Proteomes" id="UP001187343"/>
    </source>
</evidence>
<dbReference type="InterPro" id="IPR002350">
    <property type="entry name" value="Kazal_dom"/>
</dbReference>
<dbReference type="CDD" id="cd00191">
    <property type="entry name" value="TY"/>
    <property type="match status" value="1"/>
</dbReference>
<feature type="domain" description="Thyroglobulin type-1" evidence="24">
    <location>
        <begin position="1277"/>
        <end position="1343"/>
    </location>
</feature>
<dbReference type="Gene3D" id="3.30.60.30">
    <property type="match status" value="1"/>
</dbReference>
<dbReference type="SMART" id="SM00454">
    <property type="entry name" value="SAM"/>
    <property type="match status" value="1"/>
</dbReference>
<evidence type="ECO:0000256" key="6">
    <source>
        <dbReference type="ARBA" id="ARBA00022608"/>
    </source>
</evidence>
<dbReference type="Pfam" id="PF10591">
    <property type="entry name" value="SPARC_Ca_bdg"/>
    <property type="match status" value="1"/>
</dbReference>
<keyword evidence="3" id="KW-0217">Developmental protein</keyword>
<comment type="function">
    <text evidence="17">May participate in diverse steps of neurogenesis. Inhibits the processing of pro-matrix metalloproteinase 2 (MMP-2) by MT1-MMP and MT3-MMP. May interfere with tumor invasion.</text>
</comment>
<evidence type="ECO:0000256" key="2">
    <source>
        <dbReference type="ARBA" id="ARBA00007662"/>
    </source>
</evidence>
<dbReference type="Proteomes" id="UP001187343">
    <property type="component" value="Unassembled WGS sequence"/>
</dbReference>
<evidence type="ECO:0000256" key="17">
    <source>
        <dbReference type="ARBA" id="ARBA00053745"/>
    </source>
</evidence>
<dbReference type="SUPFAM" id="SSF100895">
    <property type="entry name" value="Kazal-type serine protease inhibitors"/>
    <property type="match status" value="1"/>
</dbReference>
<dbReference type="Pfam" id="PF00536">
    <property type="entry name" value="SAM_1"/>
    <property type="match status" value="1"/>
</dbReference>
<dbReference type="FunFam" id="4.10.800.10:FF:000001">
    <property type="entry name" value="Testican-3 isoform 2"/>
    <property type="match status" value="1"/>
</dbReference>
<dbReference type="PROSITE" id="PS50105">
    <property type="entry name" value="SAM_DOMAIN"/>
    <property type="match status" value="1"/>
</dbReference>
<feature type="compositionally biased region" description="Polar residues" evidence="22">
    <location>
        <begin position="574"/>
        <end position="584"/>
    </location>
</feature>
<dbReference type="SMART" id="SM00211">
    <property type="entry name" value="TY"/>
    <property type="match status" value="1"/>
</dbReference>
<feature type="compositionally biased region" description="Acidic residues" evidence="22">
    <location>
        <begin position="1392"/>
        <end position="1406"/>
    </location>
</feature>
<dbReference type="SMART" id="SM00322">
    <property type="entry name" value="KH"/>
    <property type="match status" value="3"/>
</dbReference>
<keyword evidence="12" id="KW-0654">Proteoglycan</keyword>
<evidence type="ECO:0000256" key="13">
    <source>
        <dbReference type="ARBA" id="ARBA00023157"/>
    </source>
</evidence>
<feature type="region of interest" description="Disordered" evidence="22">
    <location>
        <begin position="872"/>
        <end position="904"/>
    </location>
</feature>
<dbReference type="InterPro" id="IPR011992">
    <property type="entry name" value="EF-hand-dom_pair"/>
</dbReference>
<dbReference type="CDD" id="cd16237">
    <property type="entry name" value="EFh_SPARC_TICN1"/>
    <property type="match status" value="1"/>
</dbReference>
<feature type="compositionally biased region" description="Polar residues" evidence="22">
    <location>
        <begin position="691"/>
        <end position="704"/>
    </location>
</feature>
<feature type="compositionally biased region" description="Low complexity" evidence="22">
    <location>
        <begin position="722"/>
        <end position="736"/>
    </location>
</feature>
<dbReference type="PROSITE" id="PS00484">
    <property type="entry name" value="THYROGLOBULIN_1_1"/>
    <property type="match status" value="1"/>
</dbReference>
<keyword evidence="4" id="KW-0964">Secreted</keyword>
<dbReference type="SUPFAM" id="SSF47473">
    <property type="entry name" value="EF-hand"/>
    <property type="match status" value="1"/>
</dbReference>
<name>A0AA88PL50_9TELE</name>
<evidence type="ECO:0000313" key="26">
    <source>
        <dbReference type="EMBL" id="KAK2890748.1"/>
    </source>
</evidence>
<dbReference type="CDD" id="cd00104">
    <property type="entry name" value="KAZAL_FS"/>
    <property type="match status" value="1"/>
</dbReference>
<feature type="compositionally biased region" description="Basic and acidic residues" evidence="22">
    <location>
        <begin position="872"/>
        <end position="889"/>
    </location>
</feature>
<dbReference type="EMBL" id="JAUYZG010000013">
    <property type="protein sequence ID" value="KAK2890748.1"/>
    <property type="molecule type" value="Genomic_DNA"/>
</dbReference>
<keyword evidence="15" id="KW-0357">Heparan sulfate</keyword>
<feature type="domain" description="Kazal-like" evidence="25">
    <location>
        <begin position="1097"/>
        <end position="1148"/>
    </location>
</feature>
<dbReference type="Pfam" id="PF24234">
    <property type="entry name" value="KH_BICC1_1st"/>
    <property type="match status" value="1"/>
</dbReference>
<dbReference type="InterPro" id="IPR004088">
    <property type="entry name" value="KH_dom_type_1"/>
</dbReference>
<evidence type="ECO:0000256" key="1">
    <source>
        <dbReference type="ARBA" id="ARBA00004498"/>
    </source>
</evidence>
<dbReference type="SUPFAM" id="SSF47769">
    <property type="entry name" value="SAM/Pointed domain"/>
    <property type="match status" value="1"/>
</dbReference>
<dbReference type="InterPro" id="IPR004087">
    <property type="entry name" value="KH_dom"/>
</dbReference>
<feature type="compositionally biased region" description="Acidic residues" evidence="22">
    <location>
        <begin position="41"/>
        <end position="63"/>
    </location>
</feature>
<evidence type="ECO:0000256" key="14">
    <source>
        <dbReference type="ARBA" id="ARBA00023180"/>
    </source>
</evidence>
<comment type="caution">
    <text evidence="26">The sequence shown here is derived from an EMBL/GenBank/DDBJ whole genome shotgun (WGS) entry which is preliminary data.</text>
</comment>
<dbReference type="GO" id="GO:0030414">
    <property type="term" value="F:peptidase inhibitor activity"/>
    <property type="evidence" value="ECO:0007669"/>
    <property type="project" value="UniProtKB-KW"/>
</dbReference>
<dbReference type="Gene3D" id="1.10.238.10">
    <property type="entry name" value="EF-hand"/>
    <property type="match status" value="1"/>
</dbReference>
<feature type="region of interest" description="Disordered" evidence="22">
    <location>
        <begin position="1009"/>
        <end position="1048"/>
    </location>
</feature>
<feature type="region of interest" description="Disordered" evidence="22">
    <location>
        <begin position="921"/>
        <end position="948"/>
    </location>
</feature>
<evidence type="ECO:0000256" key="11">
    <source>
        <dbReference type="ARBA" id="ARBA00022884"/>
    </source>
</evidence>
<dbReference type="GO" id="GO:0005737">
    <property type="term" value="C:cytoplasm"/>
    <property type="evidence" value="ECO:0007669"/>
    <property type="project" value="TreeGrafter"/>
</dbReference>
<evidence type="ECO:0000256" key="18">
    <source>
        <dbReference type="ARBA" id="ARBA00069185"/>
    </source>
</evidence>
<evidence type="ECO:0000256" key="7">
    <source>
        <dbReference type="ARBA" id="ARBA00022690"/>
    </source>
</evidence>
<feature type="region of interest" description="Disordered" evidence="22">
    <location>
        <begin position="1335"/>
        <end position="1406"/>
    </location>
</feature>
<sequence>MAASETCSTIPESPEPESCDKPQLDQNQEQTLETQSKKKEEEDEDEEDEGSELQDQEPSDPECVEERFRIDRKKLELMLYGPAEGSGLSGEEFFEKVMRETHTQVKWPSKLKIGAKSKKDPHVKVEGKRANVLEAKRQILELLETKVNKVTLKMDVTHTEHSHVIGKGGGNIKKVMEDTSCHIHFPDSNRNNSAGEKSNQVSIAGPIQGVESARRQIRDLQPLVLTFDLPVTLVGGVVCDTSSPVIQHVAQAFGVSVNFRTQPKLYCSTCSVRGTHGNAASVKKATCVLMELLLGAEALAGVTGVMVSTQLDVTSQQHLFLLGQNGANFLTVMHQTHTQIILPDLSAPQHTPSLLIQGTADGVCVARQQLMDCLPVCLMFDLRDEGESDPRKLAQMMQNLGVFISVKPKVKQTAKSVVVKGLERNIGSLYEARRLLLGLDSTEVSMSTKNVSEVSVTTKTPVDPLVANNGITSYWMNVLMQQLRLTETGVCFCMCHSSGALPSPDAVIGSLSGKPRPVPPPGLAVSSEDGRIGIKGVESKLEKILENEDQLTQAETQTPHAEVIEVREVIVKPSVSSRRGSQSEASRELNPPLTPERSVRVEVDGVYLNRDRRCSLRIFPSVDTNTEDHEYERKKLLANQAMQQTPVVTEVRTPTDTWSGLGFSKSMPTDAVKELRAVSRRCYRPYHNQQSWSGKERSWNGSDSENWRERRGSVSSSPPPSSSSSSSFPPYSLSASRTSEGYLTGSEGGASRHLIGRSPSPSHADDLIELLAQLGLEKYIDIFQQQEIDYQTFLTLSDEDLKEVGVSTFGARRKMILAITDLSKKRKFSEAPSIKSGYLEGGASGRLPRIMNEDAAAKKIESRDYHICVKKRERERERSRESGRSHGGEWAETLTVPLHGSVSPGRVQCSSCEDLRKLTHSPSRVSDTLRSHGRAARPVSSHPFGSREPSRLEMMLSLGLLVSLVVLTVSVTGSSDGNPLDNDKWMSTVSQYDKSKYWNKFRDDDYFRTWNPNKAQDQESESNPRSELKPKSHSQAKSRTTDGVDSTKDPCLKVRCPPHKVCVSHDFQTAICTNHKPAQHSIKPRKGNPPHKRWIGAVNLGKCRPCPVVYSSAVCGSDGHTYSSKCKLEFQACSSSKSISVKCEGPCPCLPGQEVIKPHTEKNGCSDADLRSLASRLKDWFGVLHTDANRDLKSSTSDTAQGRFDTSILPICKDSLGWMFNKLDMNYDLLLDQSELSAIYLDKYELCMRPLFNSCDSFKDGKLSNNEWCYCFQKPDGMPCQNEMNRIHSQSRRKTLIGTYVPRCTDDGYFKATQCHGSTGQCWCVDKYGNELAGSRRQGNPTCEEDQETSGDFGSGGGAVILLDDQEEESPQRGRGRQKERRARLHPRGAIEDDEDGEDDEMGYVW</sequence>
<dbReference type="InterPro" id="IPR036612">
    <property type="entry name" value="KH_dom_type_1_sf"/>
</dbReference>
<evidence type="ECO:0000256" key="20">
    <source>
        <dbReference type="PROSITE-ProRule" id="PRU00117"/>
    </source>
</evidence>
<evidence type="ECO:0000256" key="16">
    <source>
        <dbReference type="ARBA" id="ARBA00023215"/>
    </source>
</evidence>
<keyword evidence="7" id="KW-0646">Protease inhibitor</keyword>
<dbReference type="Gene3D" id="1.10.150.50">
    <property type="entry name" value="Transcription Factor, Ets-1"/>
    <property type="match status" value="1"/>
</dbReference>
<dbReference type="InterPro" id="IPR001660">
    <property type="entry name" value="SAM"/>
</dbReference>
<evidence type="ECO:0000256" key="3">
    <source>
        <dbReference type="ARBA" id="ARBA00022473"/>
    </source>
</evidence>
<dbReference type="InterPro" id="IPR013761">
    <property type="entry name" value="SAM/pointed_sf"/>
</dbReference>
<dbReference type="PANTHER" id="PTHR10627">
    <property type="entry name" value="SCP160"/>
    <property type="match status" value="1"/>
</dbReference>
<dbReference type="FunFam" id="3.30.60.30:FF:000003">
    <property type="entry name" value="SPARC/osteonectin, cwcv and kazal-like domains proteoglycan 3"/>
    <property type="match status" value="1"/>
</dbReference>
<keyword evidence="6" id="KW-0483">Metalloprotease inhibitor</keyword>
<feature type="region of interest" description="Disordered" evidence="22">
    <location>
        <begin position="574"/>
        <end position="593"/>
    </location>
</feature>
<dbReference type="Pfam" id="PF00086">
    <property type="entry name" value="Thyroglobulin_1"/>
    <property type="match status" value="1"/>
</dbReference>
<dbReference type="InterPro" id="IPR036058">
    <property type="entry name" value="Kazal_dom_sf"/>
</dbReference>
<keyword evidence="13 21" id="KW-1015">Disulfide bond</keyword>
<comment type="similarity">
    <text evidence="2">Belongs to the BicC family.</text>
</comment>
<proteinExistence type="inferred from homology"/>
<dbReference type="GO" id="GO:0005509">
    <property type="term" value="F:calcium ion binding"/>
    <property type="evidence" value="ECO:0007669"/>
    <property type="project" value="InterPro"/>
</dbReference>
<dbReference type="InterPro" id="IPR019577">
    <property type="entry name" value="SPARC/Testican_Ca-bd-dom"/>
</dbReference>
<feature type="compositionally biased region" description="Polar residues" evidence="22">
    <location>
        <begin position="24"/>
        <end position="34"/>
    </location>
</feature>
<dbReference type="Pfam" id="PF00013">
    <property type="entry name" value="KH_1"/>
    <property type="match status" value="1"/>
</dbReference>
<evidence type="ECO:0000256" key="12">
    <source>
        <dbReference type="ARBA" id="ARBA00022974"/>
    </source>
</evidence>
<dbReference type="PROSITE" id="PS51162">
    <property type="entry name" value="THYROGLOBULIN_1_2"/>
    <property type="match status" value="1"/>
</dbReference>
<keyword evidence="27" id="KW-1185">Reference proteome</keyword>
<organism evidence="26 27">
    <name type="scientific">Cirrhinus molitorella</name>
    <name type="common">mud carp</name>
    <dbReference type="NCBI Taxonomy" id="172907"/>
    <lineage>
        <taxon>Eukaryota</taxon>
        <taxon>Metazoa</taxon>
        <taxon>Chordata</taxon>
        <taxon>Craniata</taxon>
        <taxon>Vertebrata</taxon>
        <taxon>Euteleostomi</taxon>
        <taxon>Actinopterygii</taxon>
        <taxon>Neopterygii</taxon>
        <taxon>Teleostei</taxon>
        <taxon>Ostariophysi</taxon>
        <taxon>Cypriniformes</taxon>
        <taxon>Cyprinidae</taxon>
        <taxon>Labeoninae</taxon>
        <taxon>Labeonini</taxon>
        <taxon>Cirrhinus</taxon>
    </lineage>
</organism>
<feature type="compositionally biased region" description="Basic residues" evidence="22">
    <location>
        <begin position="1374"/>
        <end position="1387"/>
    </location>
</feature>
<dbReference type="CDD" id="cd09520">
    <property type="entry name" value="SAM_BICC1"/>
    <property type="match status" value="1"/>
</dbReference>
<dbReference type="Gene3D" id="4.10.800.10">
    <property type="entry name" value="Thyroglobulin type-1"/>
    <property type="match status" value="1"/>
</dbReference>
<keyword evidence="9" id="KW-0677">Repeat</keyword>
<evidence type="ECO:0000256" key="22">
    <source>
        <dbReference type="SAM" id="MobiDB-lite"/>
    </source>
</evidence>
<keyword evidence="11 20" id="KW-0694">RNA-binding</keyword>
<feature type="region of interest" description="Disordered" evidence="22">
    <location>
        <begin position="1"/>
        <end position="63"/>
    </location>
</feature>
<evidence type="ECO:0000256" key="8">
    <source>
        <dbReference type="ARBA" id="ARBA00022729"/>
    </source>
</evidence>
<dbReference type="CDD" id="cd22421">
    <property type="entry name" value="KH-I_BICC1_rpt2"/>
    <property type="match status" value="1"/>
</dbReference>
<evidence type="ECO:0000256" key="15">
    <source>
        <dbReference type="ARBA" id="ARBA00023207"/>
    </source>
</evidence>
<protein>
    <recommendedName>
        <fullName evidence="18">Testican-3</fullName>
    </recommendedName>
    <alternativeName>
        <fullName evidence="19">SPARC/osteonectin, CWCV, and Kazal-like domains proteoglycan 3</fullName>
    </alternativeName>
</protein>
<dbReference type="InterPro" id="IPR047554">
    <property type="entry name" value="BICC1_KH-I_rpt2"/>
</dbReference>
<accession>A0AA88PL50</accession>
<dbReference type="InterPro" id="IPR000716">
    <property type="entry name" value="Thyroglobulin_1"/>
</dbReference>
<dbReference type="GO" id="GO:0003723">
    <property type="term" value="F:RNA binding"/>
    <property type="evidence" value="ECO:0007669"/>
    <property type="project" value="UniProtKB-UniRule"/>
</dbReference>
<dbReference type="PANTHER" id="PTHR10627:SF59">
    <property type="entry name" value="BICAUDAL C HOMOLOG 2"/>
    <property type="match status" value="1"/>
</dbReference>
<evidence type="ECO:0000256" key="21">
    <source>
        <dbReference type="PROSITE-ProRule" id="PRU00500"/>
    </source>
</evidence>